<reference evidence="2 3" key="1">
    <citation type="submission" date="2016-10" db="EMBL/GenBank/DDBJ databases">
        <authorList>
            <person name="de Groot N.N."/>
        </authorList>
    </citation>
    <scope>NUCLEOTIDE SEQUENCE [LARGE SCALE GENOMIC DNA]</scope>
    <source>
        <strain evidence="2 3">CGMCC 1.9109</strain>
    </source>
</reference>
<feature type="transmembrane region" description="Helical" evidence="1">
    <location>
        <begin position="37"/>
        <end position="59"/>
    </location>
</feature>
<dbReference type="EMBL" id="FNAK01000009">
    <property type="protein sequence ID" value="SDE68904.1"/>
    <property type="molecule type" value="Genomic_DNA"/>
</dbReference>
<gene>
    <name evidence="2" type="ORF">SAMN04488071_3547</name>
</gene>
<dbReference type="AlphaFoldDB" id="A0A1G7EZ49"/>
<feature type="transmembrane region" description="Helical" evidence="1">
    <location>
        <begin position="65"/>
        <end position="84"/>
    </location>
</feature>
<sequence>MSDTVQIAPRPFWAKLLFALSVIGPLLKDVKMGGDTAVVFFALNMIMLWVLAGFTFGIAGVLAGAYVLVPLVFAWLLGVMLFSGQ</sequence>
<keyword evidence="1" id="KW-0472">Membrane</keyword>
<keyword evidence="1" id="KW-1133">Transmembrane helix</keyword>
<dbReference type="Proteomes" id="UP000183685">
    <property type="component" value="Unassembled WGS sequence"/>
</dbReference>
<protein>
    <submittedName>
        <fullName evidence="2">Uncharacterized protein</fullName>
    </submittedName>
</protein>
<dbReference type="RefSeq" id="WP_068303354.1">
    <property type="nucleotide sequence ID" value="NZ_FNAK01000009.1"/>
</dbReference>
<dbReference type="STRING" id="637679.GCA_001550055_01519"/>
<name>A0A1G7EZ49_9PROT</name>
<proteinExistence type="predicted"/>
<dbReference type="OrthoDB" id="8479738at2"/>
<evidence type="ECO:0000313" key="3">
    <source>
        <dbReference type="Proteomes" id="UP000183685"/>
    </source>
</evidence>
<organism evidence="2 3">
    <name type="scientific">Kordiimonas lacus</name>
    <dbReference type="NCBI Taxonomy" id="637679"/>
    <lineage>
        <taxon>Bacteria</taxon>
        <taxon>Pseudomonadati</taxon>
        <taxon>Pseudomonadota</taxon>
        <taxon>Alphaproteobacteria</taxon>
        <taxon>Kordiimonadales</taxon>
        <taxon>Kordiimonadaceae</taxon>
        <taxon>Kordiimonas</taxon>
    </lineage>
</organism>
<keyword evidence="1" id="KW-0812">Transmembrane</keyword>
<evidence type="ECO:0000313" key="2">
    <source>
        <dbReference type="EMBL" id="SDE68904.1"/>
    </source>
</evidence>
<evidence type="ECO:0000256" key="1">
    <source>
        <dbReference type="SAM" id="Phobius"/>
    </source>
</evidence>
<accession>A0A1G7EZ49</accession>
<keyword evidence="3" id="KW-1185">Reference proteome</keyword>